<dbReference type="Pfam" id="PF02580">
    <property type="entry name" value="Tyr_Deacylase"/>
    <property type="match status" value="1"/>
</dbReference>
<evidence type="ECO:0000256" key="1">
    <source>
        <dbReference type="ARBA" id="ARBA00009673"/>
    </source>
</evidence>
<comment type="catalytic activity">
    <reaction evidence="2">
        <text>glycyl-tRNA(Ala) + H2O = tRNA(Ala) + glycine + H(+)</text>
        <dbReference type="Rhea" id="RHEA:53744"/>
        <dbReference type="Rhea" id="RHEA-COMP:9657"/>
        <dbReference type="Rhea" id="RHEA-COMP:13640"/>
        <dbReference type="ChEBI" id="CHEBI:15377"/>
        <dbReference type="ChEBI" id="CHEBI:15378"/>
        <dbReference type="ChEBI" id="CHEBI:57305"/>
        <dbReference type="ChEBI" id="CHEBI:78442"/>
        <dbReference type="ChEBI" id="CHEBI:78522"/>
    </reaction>
</comment>
<feature type="short sequence motif" description="Gly-cisPro motif, important for rejection of L-amino acids" evidence="2">
    <location>
        <begin position="137"/>
        <end position="138"/>
    </location>
</feature>
<dbReference type="PANTHER" id="PTHR10472">
    <property type="entry name" value="D-TYROSYL-TRNA TYR DEACYLASE"/>
    <property type="match status" value="1"/>
</dbReference>
<dbReference type="GO" id="GO:0051499">
    <property type="term" value="F:D-aminoacyl-tRNA deacylase activity"/>
    <property type="evidence" value="ECO:0007669"/>
    <property type="project" value="UniProtKB-EC"/>
</dbReference>
<name>A0ABU2WE28_9GAMM</name>
<accession>A0ABU2WE28</accession>
<dbReference type="Proteomes" id="UP001254608">
    <property type="component" value="Unassembled WGS sequence"/>
</dbReference>
<sequence>MIGLLQRVRSAAVDVDGERIAAIGPGLLVLVGVRPDDAETDVRRLVERLLGYRVFTDADGRMNRSLREHGGGLLLVPQFTLAADTRRGMRASFTTAAPPDAARRLFADVVNRARDEHRDVACGRFGADMQVSLINDGPVTFWLETR</sequence>
<organism evidence="3 4">
    <name type="scientific">Banduia mediterranea</name>
    <dbReference type="NCBI Taxonomy" id="3075609"/>
    <lineage>
        <taxon>Bacteria</taxon>
        <taxon>Pseudomonadati</taxon>
        <taxon>Pseudomonadota</taxon>
        <taxon>Gammaproteobacteria</taxon>
        <taxon>Nevskiales</taxon>
        <taxon>Algiphilaceae</taxon>
        <taxon>Banduia</taxon>
    </lineage>
</organism>
<comment type="subunit">
    <text evidence="2">Homodimer.</text>
</comment>
<comment type="similarity">
    <text evidence="1 2">Belongs to the DTD family.</text>
</comment>
<evidence type="ECO:0000256" key="2">
    <source>
        <dbReference type="HAMAP-Rule" id="MF_00518"/>
    </source>
</evidence>
<dbReference type="NCBIfam" id="TIGR00256">
    <property type="entry name" value="D-aminoacyl-tRNA deacylase"/>
    <property type="match status" value="1"/>
</dbReference>
<dbReference type="SUPFAM" id="SSF69500">
    <property type="entry name" value="DTD-like"/>
    <property type="match status" value="1"/>
</dbReference>
<protein>
    <recommendedName>
        <fullName evidence="2">D-aminoacyl-tRNA deacylase</fullName>
        <shortName evidence="2">DTD</shortName>
        <ecNumber evidence="2">3.1.1.96</ecNumber>
    </recommendedName>
    <alternativeName>
        <fullName evidence="2">Gly-tRNA(Ala) deacylase</fullName>
        <ecNumber evidence="2">3.1.1.-</ecNumber>
    </alternativeName>
</protein>
<keyword evidence="2" id="KW-0963">Cytoplasm</keyword>
<dbReference type="EMBL" id="JAVRIC010000001">
    <property type="protein sequence ID" value="MDT0495760.1"/>
    <property type="molecule type" value="Genomic_DNA"/>
</dbReference>
<dbReference type="HAMAP" id="MF_00518">
    <property type="entry name" value="Deacylase_Dtd"/>
    <property type="match status" value="1"/>
</dbReference>
<dbReference type="Gene3D" id="3.50.80.10">
    <property type="entry name" value="D-tyrosyl-tRNA(Tyr) deacylase"/>
    <property type="match status" value="1"/>
</dbReference>
<reference evidence="3 4" key="1">
    <citation type="submission" date="2023-09" db="EMBL/GenBank/DDBJ databases">
        <authorList>
            <person name="Rey-Velasco X."/>
        </authorList>
    </citation>
    <scope>NUCLEOTIDE SEQUENCE [LARGE SCALE GENOMIC DNA]</scope>
    <source>
        <strain evidence="3 4">W345</strain>
    </source>
</reference>
<gene>
    <name evidence="2 3" type="primary">dtd</name>
    <name evidence="3" type="ORF">RM530_00050</name>
</gene>
<comment type="domain">
    <text evidence="2">A Gly-cisPro motif from one monomer fits into the active site of the other monomer to allow specific chiral rejection of L-amino acids.</text>
</comment>
<dbReference type="RefSeq" id="WP_311363155.1">
    <property type="nucleotide sequence ID" value="NZ_JAVRIC010000001.1"/>
</dbReference>
<keyword evidence="2" id="KW-0820">tRNA-binding</keyword>
<keyword evidence="2" id="KW-0694">RNA-binding</keyword>
<dbReference type="InterPro" id="IPR003732">
    <property type="entry name" value="Daa-tRNA_deacyls_DTD"/>
</dbReference>
<comment type="caution">
    <text evidence="3">The sequence shown here is derived from an EMBL/GenBank/DDBJ whole genome shotgun (WGS) entry which is preliminary data.</text>
</comment>
<comment type="subcellular location">
    <subcellularLocation>
        <location evidence="2">Cytoplasm</location>
    </subcellularLocation>
</comment>
<proteinExistence type="inferred from homology"/>
<dbReference type="EC" id="3.1.1.96" evidence="2"/>
<evidence type="ECO:0000313" key="3">
    <source>
        <dbReference type="EMBL" id="MDT0495760.1"/>
    </source>
</evidence>
<keyword evidence="4" id="KW-1185">Reference proteome</keyword>
<keyword evidence="2 3" id="KW-0378">Hydrolase</keyword>
<dbReference type="EC" id="3.1.1.-" evidence="2"/>
<dbReference type="InterPro" id="IPR023509">
    <property type="entry name" value="DTD-like_sf"/>
</dbReference>
<comment type="catalytic activity">
    <reaction evidence="2">
        <text>a D-aminoacyl-tRNA + H2O = a tRNA + a D-alpha-amino acid + H(+)</text>
        <dbReference type="Rhea" id="RHEA:13953"/>
        <dbReference type="Rhea" id="RHEA-COMP:10123"/>
        <dbReference type="Rhea" id="RHEA-COMP:10124"/>
        <dbReference type="ChEBI" id="CHEBI:15377"/>
        <dbReference type="ChEBI" id="CHEBI:15378"/>
        <dbReference type="ChEBI" id="CHEBI:59871"/>
        <dbReference type="ChEBI" id="CHEBI:78442"/>
        <dbReference type="ChEBI" id="CHEBI:79333"/>
        <dbReference type="EC" id="3.1.1.96"/>
    </reaction>
</comment>
<comment type="function">
    <text evidence="2">An aminoacyl-tRNA editing enzyme that deacylates mischarged D-aminoacyl-tRNAs. Also deacylates mischarged glycyl-tRNA(Ala), protecting cells against glycine mischarging by AlaRS. Acts via tRNA-based rather than protein-based catalysis; rejects L-amino acids rather than detecting D-amino acids in the active site. By recycling D-aminoacyl-tRNA to D-amino acids and free tRNA molecules, this enzyme counteracts the toxicity associated with the formation of D-aminoacyl-tRNA entities in vivo and helps enforce protein L-homochirality.</text>
</comment>
<dbReference type="PANTHER" id="PTHR10472:SF5">
    <property type="entry name" value="D-AMINOACYL-TRNA DEACYLASE 1"/>
    <property type="match status" value="1"/>
</dbReference>
<evidence type="ECO:0000313" key="4">
    <source>
        <dbReference type="Proteomes" id="UP001254608"/>
    </source>
</evidence>